<dbReference type="PANTHER" id="PTHR24223:SF415">
    <property type="entry name" value="FI20190P1"/>
    <property type="match status" value="1"/>
</dbReference>
<keyword evidence="2" id="KW-0813">Transport</keyword>
<dbReference type="InterPro" id="IPR011527">
    <property type="entry name" value="ABC1_TM_dom"/>
</dbReference>
<dbReference type="GO" id="GO:0005524">
    <property type="term" value="F:ATP binding"/>
    <property type="evidence" value="ECO:0007669"/>
    <property type="project" value="UniProtKB-KW"/>
</dbReference>
<feature type="transmembrane region" description="Helical" evidence="8">
    <location>
        <begin position="134"/>
        <end position="158"/>
    </location>
</feature>
<keyword evidence="3 8" id="KW-0812">Transmembrane</keyword>
<feature type="transmembrane region" description="Helical" evidence="8">
    <location>
        <begin position="882"/>
        <end position="914"/>
    </location>
</feature>
<dbReference type="InterPro" id="IPR036640">
    <property type="entry name" value="ABC1_TM_sf"/>
</dbReference>
<sequence length="1340" mass="150406">MDSSKKYDHPSPEESANPLSKLFFVWILPFFKYGYTNDLQVKDLYNCAKLDVSGSLGDEMERNWDYEVQSALKSGKKPSLLRTLRVTFIKSYSVAGVIMCLQCSLLRMYLPVILAQYISYYEINSKDRSTGSGWGLATGVILLSFVSILIVHHTNLYCQRIGMRSRIATCSLIYRKLLKLSRGSLGQVAVGKLVNLLSNDVQRFDIASGFLHYIWIMPIETAIAFGVMYHSVGWAAVAGIGGITLQAVFLQGYLSRLQGIYRMKIAQKTDSRVRLMNEITAGIQVIKMYAWEKPFEKVVALARKYEIKIVAKTSYIRGFSLALMVFTERAAAYLTLITYVLMGNKLTADVVFAVAQLFNTVQLYMCILYPLGVSTFAEAKTSVKRIEEFLLLEENNATPQITSVAESEKNGTVKLNQVSASWVPNPIVSTLMDLNVDIKPGTLCCVVGPVGAGKSSFLQLLLKELPQNSGKVDVTGSISYASQEPWLFVASVRNNILFGQPFIKNRYKDVVHVCALETDFEQFPHGDKSLVGERGASLSGGQRARVNLARSVYREADIYLFDDPLSAVDAHVSKHLFNECIVKYLENKTRILVTHQLQFLRQADLIIVLNNGQIEKIGTFAELSENELSTLNLEQPEEQKEDEVHQRERLMSVVSLNSTVPDDDEEAETQETQELMEKGAIPTTTYWQYYRAGGTIAVLLFLILLLVIAQASCNASDLWLTYWTNMEQLRTSSSETTNGNDSFTNQLNISEADAITPTTTLAVNLTTDPSNVTFDVRSSPFPFNITSDTRPEDMMSQSTYIIIYSILILLSIILTTARSFLFFRICMNASKRLHNLMFSNVLQATMRFFDTNPSGRILNRFSKDMGAMDELLPRAMIEAIQIFLVMAGILTMVFIVTPWMVAVAIVLGLLFYWFRVIYLASAQDVKRLEGITRAPVFSHVSASLYGLPTIRSANAQNMIIKEFDALQDQHTSSWFLFIASSESFGLYLDVISTIFLTIVTYQFLIFDDGTTRSGNVGLVISQSLILTGMLQYGVRQTTEVASNMTSVERILQYTKLDKEGPFESLPTKKPSRDWPQHGRVVFKDIYLRYVPDDPPVLKNLNIEIRPAEKVGIVGRTGAGKSSLISALFRLTKIEGAIEIDNVNTQFIGLHDLRSHISIIPQEPVLFSNTVRYNLDPFEKCDDRTLWEALENVELKDAIESLNQRVNEGGSNFSAGQRQLVCLARAIVRNNKLLVLDEATANVDPSTDALIQATIRKNFKDCTVLTIAHRLNTIMDSDKVLVMDAGQAVEFGHPHELLQNKEGYFNKMLKEVGPTLEQQLRQVAKNDFEKKRTNESEQGDK</sequence>
<feature type="domain" description="ABC transmembrane type-1" evidence="10">
    <location>
        <begin position="94"/>
        <end position="365"/>
    </location>
</feature>
<feature type="transmembrane region" description="Helical" evidence="8">
    <location>
        <begin position="984"/>
        <end position="1004"/>
    </location>
</feature>
<comment type="caution">
    <text evidence="11">The sequence shown here is derived from an EMBL/GenBank/DDBJ whole genome shotgun (WGS) entry which is preliminary data.</text>
</comment>
<organism evidence="11 12">
    <name type="scientific">Zophobas morio</name>
    <dbReference type="NCBI Taxonomy" id="2755281"/>
    <lineage>
        <taxon>Eukaryota</taxon>
        <taxon>Metazoa</taxon>
        <taxon>Ecdysozoa</taxon>
        <taxon>Arthropoda</taxon>
        <taxon>Hexapoda</taxon>
        <taxon>Insecta</taxon>
        <taxon>Pterygota</taxon>
        <taxon>Neoptera</taxon>
        <taxon>Endopterygota</taxon>
        <taxon>Coleoptera</taxon>
        <taxon>Polyphaga</taxon>
        <taxon>Cucujiformia</taxon>
        <taxon>Tenebrionidae</taxon>
        <taxon>Zophobas</taxon>
    </lineage>
</organism>
<protein>
    <recommendedName>
        <fullName evidence="13">Multidrug resistance-associated protein lethal(2)03659</fullName>
    </recommendedName>
</protein>
<dbReference type="GO" id="GO:0016020">
    <property type="term" value="C:membrane"/>
    <property type="evidence" value="ECO:0007669"/>
    <property type="project" value="UniProtKB-SubCell"/>
</dbReference>
<feature type="transmembrane region" description="Helical" evidence="8">
    <location>
        <begin position="92"/>
        <end position="114"/>
    </location>
</feature>
<dbReference type="PROSITE" id="PS00211">
    <property type="entry name" value="ABC_TRANSPORTER_1"/>
    <property type="match status" value="2"/>
</dbReference>
<dbReference type="EMBL" id="JALNTZ010000004">
    <property type="protein sequence ID" value="KAJ3653306.1"/>
    <property type="molecule type" value="Genomic_DNA"/>
</dbReference>
<feature type="transmembrane region" description="Helical" evidence="8">
    <location>
        <begin position="234"/>
        <end position="254"/>
    </location>
</feature>
<evidence type="ECO:0000256" key="1">
    <source>
        <dbReference type="ARBA" id="ARBA00004141"/>
    </source>
</evidence>
<evidence type="ECO:0000259" key="9">
    <source>
        <dbReference type="PROSITE" id="PS50893"/>
    </source>
</evidence>
<dbReference type="FunFam" id="1.20.1560.10:FF:000026">
    <property type="entry name" value="Multidrug resistance-associated protein lethal(2)03659"/>
    <property type="match status" value="1"/>
</dbReference>
<dbReference type="InterPro" id="IPR003439">
    <property type="entry name" value="ABC_transporter-like_ATP-bd"/>
</dbReference>
<dbReference type="SUPFAM" id="SSF52540">
    <property type="entry name" value="P-loop containing nucleoside triphosphate hydrolases"/>
    <property type="match status" value="2"/>
</dbReference>
<evidence type="ECO:0000256" key="4">
    <source>
        <dbReference type="ARBA" id="ARBA00022741"/>
    </source>
</evidence>
<name>A0AA38IFN7_9CUCU</name>
<dbReference type="CDD" id="cd03250">
    <property type="entry name" value="ABCC_MRP_domain1"/>
    <property type="match status" value="1"/>
</dbReference>
<evidence type="ECO:0000313" key="11">
    <source>
        <dbReference type="EMBL" id="KAJ3653306.1"/>
    </source>
</evidence>
<accession>A0AA38IFN7</accession>
<feature type="transmembrane region" description="Helical" evidence="8">
    <location>
        <begin position="318"/>
        <end position="341"/>
    </location>
</feature>
<dbReference type="FunFam" id="1.20.1560.10:FF:000014">
    <property type="entry name" value="Multidrug resistance-associated protein member 4"/>
    <property type="match status" value="1"/>
</dbReference>
<evidence type="ECO:0000313" key="12">
    <source>
        <dbReference type="Proteomes" id="UP001168821"/>
    </source>
</evidence>
<feature type="transmembrane region" description="Helical" evidence="8">
    <location>
        <begin position="801"/>
        <end position="823"/>
    </location>
</feature>
<proteinExistence type="predicted"/>
<keyword evidence="4" id="KW-0547">Nucleotide-binding</keyword>
<dbReference type="InterPro" id="IPR017871">
    <property type="entry name" value="ABC_transporter-like_CS"/>
</dbReference>
<feature type="transmembrane region" description="Helical" evidence="8">
    <location>
        <begin position="689"/>
        <end position="711"/>
    </location>
</feature>
<feature type="domain" description="ABC transporter" evidence="9">
    <location>
        <begin position="1080"/>
        <end position="1309"/>
    </location>
</feature>
<evidence type="ECO:0008006" key="13">
    <source>
        <dbReference type="Google" id="ProtNLM"/>
    </source>
</evidence>
<dbReference type="FunFam" id="3.40.50.300:FF:000163">
    <property type="entry name" value="Multidrug resistance-associated protein member 4"/>
    <property type="match status" value="1"/>
</dbReference>
<feature type="domain" description="ABC transporter" evidence="9">
    <location>
        <begin position="413"/>
        <end position="636"/>
    </location>
</feature>
<evidence type="ECO:0000259" key="10">
    <source>
        <dbReference type="PROSITE" id="PS50929"/>
    </source>
</evidence>
<dbReference type="PROSITE" id="PS50929">
    <property type="entry name" value="ABC_TM1F"/>
    <property type="match status" value="2"/>
</dbReference>
<keyword evidence="6 8" id="KW-1133">Transmembrane helix</keyword>
<evidence type="ECO:0000256" key="3">
    <source>
        <dbReference type="ARBA" id="ARBA00022692"/>
    </source>
</evidence>
<keyword evidence="5" id="KW-0067">ATP-binding</keyword>
<dbReference type="Gene3D" id="3.40.50.300">
    <property type="entry name" value="P-loop containing nucleotide triphosphate hydrolases"/>
    <property type="match status" value="2"/>
</dbReference>
<dbReference type="InterPro" id="IPR003593">
    <property type="entry name" value="AAA+_ATPase"/>
</dbReference>
<dbReference type="GO" id="GO:0016887">
    <property type="term" value="F:ATP hydrolysis activity"/>
    <property type="evidence" value="ECO:0007669"/>
    <property type="project" value="InterPro"/>
</dbReference>
<evidence type="ECO:0000256" key="2">
    <source>
        <dbReference type="ARBA" id="ARBA00022448"/>
    </source>
</evidence>
<evidence type="ECO:0000256" key="8">
    <source>
        <dbReference type="SAM" id="Phobius"/>
    </source>
</evidence>
<dbReference type="PANTHER" id="PTHR24223">
    <property type="entry name" value="ATP-BINDING CASSETTE SUB-FAMILY C"/>
    <property type="match status" value="1"/>
</dbReference>
<dbReference type="InterPro" id="IPR050173">
    <property type="entry name" value="ABC_transporter_C-like"/>
</dbReference>
<feature type="domain" description="ABC transmembrane type-1" evidence="10">
    <location>
        <begin position="791"/>
        <end position="1042"/>
    </location>
</feature>
<dbReference type="FunFam" id="3.40.50.300:FF:000482">
    <property type="entry name" value="Multidrug resistance-associated protein member 4"/>
    <property type="match status" value="1"/>
</dbReference>
<dbReference type="GO" id="GO:0140359">
    <property type="term" value="F:ABC-type transporter activity"/>
    <property type="evidence" value="ECO:0007669"/>
    <property type="project" value="InterPro"/>
</dbReference>
<dbReference type="SMART" id="SM00382">
    <property type="entry name" value="AAA"/>
    <property type="match status" value="2"/>
</dbReference>
<gene>
    <name evidence="11" type="ORF">Zmor_012565</name>
</gene>
<dbReference type="SUPFAM" id="SSF90123">
    <property type="entry name" value="ABC transporter transmembrane region"/>
    <property type="match status" value="2"/>
</dbReference>
<dbReference type="CDD" id="cd03244">
    <property type="entry name" value="ABCC_MRP_domain2"/>
    <property type="match status" value="1"/>
</dbReference>
<comment type="subcellular location">
    <subcellularLocation>
        <location evidence="1">Membrane</location>
        <topology evidence="1">Multi-pass membrane protein</topology>
    </subcellularLocation>
</comment>
<dbReference type="Pfam" id="PF00005">
    <property type="entry name" value="ABC_tran"/>
    <property type="match status" value="2"/>
</dbReference>
<dbReference type="InterPro" id="IPR027417">
    <property type="entry name" value="P-loop_NTPase"/>
</dbReference>
<dbReference type="Gene3D" id="1.20.1560.10">
    <property type="entry name" value="ABC transporter type 1, transmembrane domain"/>
    <property type="match status" value="2"/>
</dbReference>
<evidence type="ECO:0000256" key="6">
    <source>
        <dbReference type="ARBA" id="ARBA00022989"/>
    </source>
</evidence>
<dbReference type="Pfam" id="PF00664">
    <property type="entry name" value="ABC_membrane"/>
    <property type="match status" value="2"/>
</dbReference>
<evidence type="ECO:0000256" key="5">
    <source>
        <dbReference type="ARBA" id="ARBA00022840"/>
    </source>
</evidence>
<dbReference type="InterPro" id="IPR044746">
    <property type="entry name" value="ABCC_6TM_D1"/>
</dbReference>
<feature type="transmembrane region" description="Helical" evidence="8">
    <location>
        <begin position="210"/>
        <end position="228"/>
    </location>
</feature>
<feature type="transmembrane region" description="Helical" evidence="8">
    <location>
        <begin position="361"/>
        <end position="379"/>
    </location>
</feature>
<evidence type="ECO:0000256" key="7">
    <source>
        <dbReference type="ARBA" id="ARBA00023136"/>
    </source>
</evidence>
<reference evidence="11" key="1">
    <citation type="journal article" date="2023" name="G3 (Bethesda)">
        <title>Whole genome assemblies of Zophobas morio and Tenebrio molitor.</title>
        <authorList>
            <person name="Kaur S."/>
            <person name="Stinson S.A."/>
            <person name="diCenzo G.C."/>
        </authorList>
    </citation>
    <scope>NUCLEOTIDE SEQUENCE</scope>
    <source>
        <strain evidence="11">QUZm001</strain>
    </source>
</reference>
<dbReference type="Proteomes" id="UP001168821">
    <property type="component" value="Unassembled WGS sequence"/>
</dbReference>
<dbReference type="PROSITE" id="PS50893">
    <property type="entry name" value="ABC_TRANSPORTER_2"/>
    <property type="match status" value="2"/>
</dbReference>
<dbReference type="CDD" id="cd18579">
    <property type="entry name" value="ABC_6TM_ABCC_D1"/>
    <property type="match status" value="1"/>
</dbReference>
<keyword evidence="7 8" id="KW-0472">Membrane</keyword>
<keyword evidence="12" id="KW-1185">Reference proteome</keyword>